<feature type="non-terminal residue" evidence="8">
    <location>
        <position position="1"/>
    </location>
</feature>
<reference evidence="8 9" key="1">
    <citation type="submission" date="2020-10" db="EMBL/GenBank/DDBJ databases">
        <title>The Coptis chinensis genome and diversification of protoberbering-type alkaloids.</title>
        <authorList>
            <person name="Wang B."/>
            <person name="Shu S."/>
            <person name="Song C."/>
            <person name="Liu Y."/>
        </authorList>
    </citation>
    <scope>NUCLEOTIDE SEQUENCE [LARGE SCALE GENOMIC DNA]</scope>
    <source>
        <strain evidence="8">HL-2020</strain>
        <tissue evidence="8">Leaf</tissue>
    </source>
</reference>
<organism evidence="8 9">
    <name type="scientific">Coptis chinensis</name>
    <dbReference type="NCBI Taxonomy" id="261450"/>
    <lineage>
        <taxon>Eukaryota</taxon>
        <taxon>Viridiplantae</taxon>
        <taxon>Streptophyta</taxon>
        <taxon>Embryophyta</taxon>
        <taxon>Tracheophyta</taxon>
        <taxon>Spermatophyta</taxon>
        <taxon>Magnoliopsida</taxon>
        <taxon>Ranunculales</taxon>
        <taxon>Ranunculaceae</taxon>
        <taxon>Coptidoideae</taxon>
        <taxon>Coptis</taxon>
    </lineage>
</organism>
<evidence type="ECO:0000259" key="7">
    <source>
        <dbReference type="Pfam" id="PF23452"/>
    </source>
</evidence>
<evidence type="ECO:0000256" key="3">
    <source>
        <dbReference type="ARBA" id="ARBA00022679"/>
    </source>
</evidence>
<dbReference type="OrthoDB" id="10558340at2759"/>
<keyword evidence="5" id="KW-1133">Transmembrane helix</keyword>
<keyword evidence="9" id="KW-1185">Reference proteome</keyword>
<dbReference type="InterPro" id="IPR044845">
    <property type="entry name" value="HPAT/SRGT1-like"/>
</dbReference>
<evidence type="ECO:0000313" key="8">
    <source>
        <dbReference type="EMBL" id="KAF9588890.1"/>
    </source>
</evidence>
<dbReference type="PANTHER" id="PTHR31485:SF36">
    <property type="entry name" value="HYDROXYPROLINE O-ARABINOSYLTRANSFERASE 3"/>
    <property type="match status" value="1"/>
</dbReference>
<dbReference type="GO" id="GO:0016757">
    <property type="term" value="F:glycosyltransferase activity"/>
    <property type="evidence" value="ECO:0007669"/>
    <property type="project" value="UniProtKB-KW"/>
</dbReference>
<accession>A0A835GWM7</accession>
<keyword evidence="2" id="KW-0328">Glycosyltransferase</keyword>
<name>A0A835GWM7_9MAGN</name>
<evidence type="ECO:0000256" key="1">
    <source>
        <dbReference type="ARBA" id="ARBA00004167"/>
    </source>
</evidence>
<evidence type="ECO:0000256" key="5">
    <source>
        <dbReference type="ARBA" id="ARBA00022989"/>
    </source>
</evidence>
<proteinExistence type="predicted"/>
<comment type="subcellular location">
    <subcellularLocation>
        <location evidence="1">Membrane</location>
        <topology evidence="1">Single-pass membrane protein</topology>
    </subcellularLocation>
</comment>
<dbReference type="GO" id="GO:0016020">
    <property type="term" value="C:membrane"/>
    <property type="evidence" value="ECO:0007669"/>
    <property type="project" value="UniProtKB-SubCell"/>
</dbReference>
<evidence type="ECO:0000256" key="2">
    <source>
        <dbReference type="ARBA" id="ARBA00022676"/>
    </source>
</evidence>
<evidence type="ECO:0000313" key="9">
    <source>
        <dbReference type="Proteomes" id="UP000631114"/>
    </source>
</evidence>
<dbReference type="EMBL" id="JADFTS010000009">
    <property type="protein sequence ID" value="KAF9588890.1"/>
    <property type="molecule type" value="Genomic_DNA"/>
</dbReference>
<evidence type="ECO:0000256" key="6">
    <source>
        <dbReference type="ARBA" id="ARBA00023136"/>
    </source>
</evidence>
<dbReference type="AlphaFoldDB" id="A0A835GWM7"/>
<dbReference type="Proteomes" id="UP000631114">
    <property type="component" value="Unassembled WGS sequence"/>
</dbReference>
<feature type="domain" description="Hydroxyproline O-arabinosyltransferase-like" evidence="7">
    <location>
        <begin position="60"/>
        <end position="89"/>
    </location>
</feature>
<dbReference type="Pfam" id="PF23452">
    <property type="entry name" value="HPAT"/>
    <property type="match status" value="1"/>
</dbReference>
<keyword evidence="3" id="KW-0808">Transferase</keyword>
<sequence length="89" mass="10272">VFQGYVVFNRPWAFVQWLEKATFEEDISGDVAFSASFVACQKCHVHISLELNFLNTVHAEKKSPTWMNVSISMKNDPEIDKTFGWVLEM</sequence>
<keyword evidence="4" id="KW-0812">Transmembrane</keyword>
<keyword evidence="6" id="KW-0472">Membrane</keyword>
<evidence type="ECO:0000256" key="4">
    <source>
        <dbReference type="ARBA" id="ARBA00022692"/>
    </source>
</evidence>
<comment type="caution">
    <text evidence="8">The sequence shown here is derived from an EMBL/GenBank/DDBJ whole genome shotgun (WGS) entry which is preliminary data.</text>
</comment>
<dbReference type="PANTHER" id="PTHR31485">
    <property type="entry name" value="PEPTIDYL SERINE ALPHA-GALACTOSYLTRANSFERASE"/>
    <property type="match status" value="1"/>
</dbReference>
<gene>
    <name evidence="8" type="ORF">IFM89_016853</name>
</gene>
<protein>
    <recommendedName>
        <fullName evidence="7">Hydroxyproline O-arabinosyltransferase-like domain-containing protein</fullName>
    </recommendedName>
</protein>
<dbReference type="InterPro" id="IPR056508">
    <property type="entry name" value="HPAT-like"/>
</dbReference>